<dbReference type="AlphaFoldDB" id="A2EWD3"/>
<dbReference type="EMBL" id="DS113517">
    <property type="protein sequence ID" value="EAY03037.1"/>
    <property type="molecule type" value="Genomic_DNA"/>
</dbReference>
<dbReference type="SMR" id="A2EWD3"/>
<dbReference type="VEuPathDB" id="TrichDB:TVAG_143370"/>
<evidence type="ECO:0000313" key="1">
    <source>
        <dbReference type="EMBL" id="EAY03037.1"/>
    </source>
</evidence>
<dbReference type="InParanoid" id="A2EWD3"/>
<dbReference type="VEuPathDB" id="TrichDB:TVAGG3_0353410"/>
<dbReference type="InterPro" id="IPR029071">
    <property type="entry name" value="Ubiquitin-like_domsf"/>
</dbReference>
<evidence type="ECO:0008006" key="3">
    <source>
        <dbReference type="Google" id="ProtNLM"/>
    </source>
</evidence>
<sequence length="299" mass="35190">MVLLTFVHKGTETELSLKEDEPISTVVSFLRQKFNITAENILLIYKGREIQLQSTLKSFNYIRGTPIYTFPIDFSVHEKITSEYDEKQIKYELELLDFVSKGIPYDLASQILQQQNNSTILALNEHIDRKINAHNDLTPFEQCIYKDKQISAFLPENEIKSSFINLDSATIYPCYPRKQDTETEQEKRTGFLSSTIRDLYFEHPEKIERLIKIHCPDVFQKYKENPERGLAFLGMIRYNNKTAPIEFTYHCKPSYLNDITAEDDKNLQEFYNKGFDPETVRVHYIACNKNLWLLRKMLK</sequence>
<dbReference type="Proteomes" id="UP000001542">
    <property type="component" value="Unassembled WGS sequence"/>
</dbReference>
<protein>
    <recommendedName>
        <fullName evidence="3">Ubiquitin-like domain-containing protein</fullName>
    </recommendedName>
</protein>
<dbReference type="SUPFAM" id="SSF54236">
    <property type="entry name" value="Ubiquitin-like"/>
    <property type="match status" value="1"/>
</dbReference>
<dbReference type="KEGG" id="tva:4760877"/>
<reference evidence="1" key="2">
    <citation type="journal article" date="2007" name="Science">
        <title>Draft genome sequence of the sexually transmitted pathogen Trichomonas vaginalis.</title>
        <authorList>
            <person name="Carlton J.M."/>
            <person name="Hirt R.P."/>
            <person name="Silva J.C."/>
            <person name="Delcher A.L."/>
            <person name="Schatz M."/>
            <person name="Zhao Q."/>
            <person name="Wortman J.R."/>
            <person name="Bidwell S.L."/>
            <person name="Alsmark U.C.M."/>
            <person name="Besteiro S."/>
            <person name="Sicheritz-Ponten T."/>
            <person name="Noel C.J."/>
            <person name="Dacks J.B."/>
            <person name="Foster P.G."/>
            <person name="Simillion C."/>
            <person name="Van de Peer Y."/>
            <person name="Miranda-Saavedra D."/>
            <person name="Barton G.J."/>
            <person name="Westrop G.D."/>
            <person name="Mueller S."/>
            <person name="Dessi D."/>
            <person name="Fiori P.L."/>
            <person name="Ren Q."/>
            <person name="Paulsen I."/>
            <person name="Zhang H."/>
            <person name="Bastida-Corcuera F.D."/>
            <person name="Simoes-Barbosa A."/>
            <person name="Brown M.T."/>
            <person name="Hayes R.D."/>
            <person name="Mukherjee M."/>
            <person name="Okumura C.Y."/>
            <person name="Schneider R."/>
            <person name="Smith A.J."/>
            <person name="Vanacova S."/>
            <person name="Villalvazo M."/>
            <person name="Haas B.J."/>
            <person name="Pertea M."/>
            <person name="Feldblyum T.V."/>
            <person name="Utterback T.R."/>
            <person name="Shu C.L."/>
            <person name="Osoegawa K."/>
            <person name="de Jong P.J."/>
            <person name="Hrdy I."/>
            <person name="Horvathova L."/>
            <person name="Zubacova Z."/>
            <person name="Dolezal P."/>
            <person name="Malik S.B."/>
            <person name="Logsdon J.M. Jr."/>
            <person name="Henze K."/>
            <person name="Gupta A."/>
            <person name="Wang C.C."/>
            <person name="Dunne R.L."/>
            <person name="Upcroft J.A."/>
            <person name="Upcroft P."/>
            <person name="White O."/>
            <person name="Salzberg S.L."/>
            <person name="Tang P."/>
            <person name="Chiu C.-H."/>
            <person name="Lee Y.-S."/>
            <person name="Embley T.M."/>
            <person name="Coombs G.H."/>
            <person name="Mottram J.C."/>
            <person name="Tachezy J."/>
            <person name="Fraser-Liggett C.M."/>
            <person name="Johnson P.J."/>
        </authorList>
    </citation>
    <scope>NUCLEOTIDE SEQUENCE [LARGE SCALE GENOMIC DNA]</scope>
    <source>
        <strain evidence="1">G3</strain>
    </source>
</reference>
<organism evidence="1 2">
    <name type="scientific">Trichomonas vaginalis (strain ATCC PRA-98 / G3)</name>
    <dbReference type="NCBI Taxonomy" id="412133"/>
    <lineage>
        <taxon>Eukaryota</taxon>
        <taxon>Metamonada</taxon>
        <taxon>Parabasalia</taxon>
        <taxon>Trichomonadida</taxon>
        <taxon>Trichomonadidae</taxon>
        <taxon>Trichomonas</taxon>
    </lineage>
</organism>
<dbReference type="RefSeq" id="XP_001315260.1">
    <property type="nucleotide sequence ID" value="XM_001315225.1"/>
</dbReference>
<reference evidence="1" key="1">
    <citation type="submission" date="2006-10" db="EMBL/GenBank/DDBJ databases">
        <authorList>
            <person name="Amadeo P."/>
            <person name="Zhao Q."/>
            <person name="Wortman J."/>
            <person name="Fraser-Liggett C."/>
            <person name="Carlton J."/>
        </authorList>
    </citation>
    <scope>NUCLEOTIDE SEQUENCE</scope>
    <source>
        <strain evidence="1">G3</strain>
    </source>
</reference>
<name>A2EWD3_TRIV3</name>
<keyword evidence="2" id="KW-1185">Reference proteome</keyword>
<accession>A2EWD3</accession>
<evidence type="ECO:0000313" key="2">
    <source>
        <dbReference type="Proteomes" id="UP000001542"/>
    </source>
</evidence>
<gene>
    <name evidence="1" type="ORF">TVAG_143370</name>
</gene>
<proteinExistence type="predicted"/>